<reference evidence="2 3" key="1">
    <citation type="submission" date="2020-08" db="EMBL/GenBank/DDBJ databases">
        <title>Genomic Encyclopedia of Type Strains, Phase IV (KMG-IV): sequencing the most valuable type-strain genomes for metagenomic binning, comparative biology and taxonomic classification.</title>
        <authorList>
            <person name="Goeker M."/>
        </authorList>
    </citation>
    <scope>NUCLEOTIDE SEQUENCE [LARGE SCALE GENOMIC DNA]</scope>
    <source>
        <strain evidence="2 3">DSM 45615</strain>
    </source>
</reference>
<evidence type="ECO:0000256" key="1">
    <source>
        <dbReference type="SAM" id="MobiDB-lite"/>
    </source>
</evidence>
<organism evidence="2 3">
    <name type="scientific">Thermocatellispora tengchongensis</name>
    <dbReference type="NCBI Taxonomy" id="1073253"/>
    <lineage>
        <taxon>Bacteria</taxon>
        <taxon>Bacillati</taxon>
        <taxon>Actinomycetota</taxon>
        <taxon>Actinomycetes</taxon>
        <taxon>Streptosporangiales</taxon>
        <taxon>Streptosporangiaceae</taxon>
        <taxon>Thermocatellispora</taxon>
    </lineage>
</organism>
<evidence type="ECO:0000313" key="2">
    <source>
        <dbReference type="EMBL" id="MBB5132631.1"/>
    </source>
</evidence>
<gene>
    <name evidence="2" type="ORF">HNP84_002347</name>
</gene>
<sequence length="289" mass="33052">MAEQPSLFAPDPDAVQSKPPGTQFERMKILITVKAAPNPSATYGETVCVAGLRLDLDRPGWVRLYPINYRELDGDSRFRKYDVVNLYAKPSANDPRVESWRPRIDSFVVEKHLDGWSKRMPYIGDYIEESMCGLIADVKERPPARSLAAVRPAEILALDIEPHPGWTRAEQDKIDQYVRQLDLYDTAPRTALEAPRFKAWYRYRCRSRGCNTHRQGIFDWELVALQRSVRDRGDAATVAAIREKFWDLMCAPDRDTIFYVGNQQAHPQSFIVLGVVYPPKTAGRRPTGR</sequence>
<proteinExistence type="predicted"/>
<keyword evidence="3" id="KW-1185">Reference proteome</keyword>
<accession>A0A840P442</accession>
<protein>
    <submittedName>
        <fullName evidence="2">Uncharacterized protein</fullName>
    </submittedName>
</protein>
<evidence type="ECO:0000313" key="3">
    <source>
        <dbReference type="Proteomes" id="UP000578449"/>
    </source>
</evidence>
<comment type="caution">
    <text evidence="2">The sequence shown here is derived from an EMBL/GenBank/DDBJ whole genome shotgun (WGS) entry which is preliminary data.</text>
</comment>
<dbReference type="AlphaFoldDB" id="A0A840P442"/>
<feature type="region of interest" description="Disordered" evidence="1">
    <location>
        <begin position="1"/>
        <end position="20"/>
    </location>
</feature>
<dbReference type="RefSeq" id="WP_185049601.1">
    <property type="nucleotide sequence ID" value="NZ_BAABIX010000003.1"/>
</dbReference>
<name>A0A840P442_9ACTN</name>
<dbReference type="EMBL" id="JACHGN010000004">
    <property type="protein sequence ID" value="MBB5132631.1"/>
    <property type="molecule type" value="Genomic_DNA"/>
</dbReference>
<dbReference type="Proteomes" id="UP000578449">
    <property type="component" value="Unassembled WGS sequence"/>
</dbReference>